<dbReference type="EMBL" id="MN740696">
    <property type="protein sequence ID" value="QHU08369.1"/>
    <property type="molecule type" value="Genomic_DNA"/>
</dbReference>
<proteinExistence type="predicted"/>
<organism evidence="1">
    <name type="scientific">viral metagenome</name>
    <dbReference type="NCBI Taxonomy" id="1070528"/>
    <lineage>
        <taxon>unclassified sequences</taxon>
        <taxon>metagenomes</taxon>
        <taxon>organismal metagenomes</taxon>
    </lineage>
</organism>
<dbReference type="AlphaFoldDB" id="A0A6C0JS22"/>
<reference evidence="1" key="1">
    <citation type="journal article" date="2020" name="Nature">
        <title>Giant virus diversity and host interactions through global metagenomics.</title>
        <authorList>
            <person name="Schulz F."/>
            <person name="Roux S."/>
            <person name="Paez-Espino D."/>
            <person name="Jungbluth S."/>
            <person name="Walsh D.A."/>
            <person name="Denef V.J."/>
            <person name="McMahon K.D."/>
            <person name="Konstantinidis K.T."/>
            <person name="Eloe-Fadrosh E.A."/>
            <person name="Kyrpides N.C."/>
            <person name="Woyke T."/>
        </authorList>
    </citation>
    <scope>NUCLEOTIDE SEQUENCE</scope>
    <source>
        <strain evidence="1">GVMAG-S-1062768-28</strain>
    </source>
</reference>
<sequence length="162" mass="18651">MVLMLQKLRQLCNTDSTLACGQTKDMICKMFYPELVPKCCQCLEYKCGTDTECENCYCEDPTLMIENLKEYVDEYNLVGVELGSGDEIGHSFVIFKDGEKDNVKYYKIDSYLCDHGIEIVEFDFSTLHDFLTEPAIDKYNKMFNCEEFGGGDEWTIVICIPK</sequence>
<accession>A0A6C0JS22</accession>
<protein>
    <submittedName>
        <fullName evidence="1">Uncharacterized protein</fullName>
    </submittedName>
</protein>
<evidence type="ECO:0000313" key="1">
    <source>
        <dbReference type="EMBL" id="QHU08369.1"/>
    </source>
</evidence>
<name>A0A6C0JS22_9ZZZZ</name>